<keyword evidence="1" id="KW-0732">Signal</keyword>
<dbReference type="EMBL" id="CP071793">
    <property type="protein sequence ID" value="QTD51830.1"/>
    <property type="molecule type" value="Genomic_DNA"/>
</dbReference>
<dbReference type="InterPro" id="IPR029058">
    <property type="entry name" value="AB_hydrolase_fold"/>
</dbReference>
<gene>
    <name evidence="2" type="ORF">J3U87_05110</name>
</gene>
<evidence type="ECO:0008006" key="4">
    <source>
        <dbReference type="Google" id="ProtNLM"/>
    </source>
</evidence>
<evidence type="ECO:0000313" key="3">
    <source>
        <dbReference type="Proteomes" id="UP000663929"/>
    </source>
</evidence>
<evidence type="ECO:0000313" key="2">
    <source>
        <dbReference type="EMBL" id="QTD51830.1"/>
    </source>
</evidence>
<dbReference type="KEGG" id="scor:J3U87_05110"/>
<feature type="chain" id="PRO_5035183927" description="DUF2974 domain-containing protein" evidence="1">
    <location>
        <begin position="20"/>
        <end position="441"/>
    </location>
</feature>
<reference evidence="2" key="1">
    <citation type="submission" date="2021-03" db="EMBL/GenBank/DDBJ databases">
        <title>Acanthopleuribacteraceae sp. M133.</title>
        <authorList>
            <person name="Wang G."/>
        </authorList>
    </citation>
    <scope>NUCLEOTIDE SEQUENCE</scope>
    <source>
        <strain evidence="2">M133</strain>
    </source>
</reference>
<dbReference type="RefSeq" id="WP_237381950.1">
    <property type="nucleotide sequence ID" value="NZ_CP071793.1"/>
</dbReference>
<organism evidence="2 3">
    <name type="scientific">Sulfidibacter corallicola</name>
    <dbReference type="NCBI Taxonomy" id="2818388"/>
    <lineage>
        <taxon>Bacteria</taxon>
        <taxon>Pseudomonadati</taxon>
        <taxon>Acidobacteriota</taxon>
        <taxon>Holophagae</taxon>
        <taxon>Acanthopleuribacterales</taxon>
        <taxon>Acanthopleuribacteraceae</taxon>
        <taxon>Sulfidibacter</taxon>
    </lineage>
</organism>
<dbReference type="Gene3D" id="3.40.50.1820">
    <property type="entry name" value="alpha/beta hydrolase"/>
    <property type="match status" value="1"/>
</dbReference>
<dbReference type="AlphaFoldDB" id="A0A8A4TQJ7"/>
<protein>
    <recommendedName>
        <fullName evidence="4">DUF2974 domain-containing protein</fullName>
    </recommendedName>
</protein>
<sequence>MKRMIFCLTLMSLATQAGFAQGTQVLLEKVRYCRFGIGWCNGTTPHEYRHWEHHDVAKEKQKRTFITRYNEPEIGNVSHLVFISAGQREEIAGDPHASLVTGQPEGFADSFSNTDAAEWKTIDADSLPVRMFEEGVRDPSDTFAAMAFDARFNWGFTGENKREIVNAYFDWLRSKYYGTNIRSIYLAGHSRGGALVTHLAKKFKEYYPGLPVILHLFDAVPNINQLELASSISHVPNPLDGASYAYLADFQELFPQRTNLAIFNFISGAKVITIKSSVRAMVDREAGLIGGTVVNLGWYRHQWYNLGHVGIARNEAVIDQALDHLVNVGDPIIDDYIETLPPEVQCGAYPNFGIGLSMNTSFSGSANSRSGAPIVGYEWRFSDRSLRSGSGPHDFTLRLSHDQPETYLFGSMTAIDGFGNRAICTCEAYLKNPNADDDVLE</sequence>
<feature type="signal peptide" evidence="1">
    <location>
        <begin position="1"/>
        <end position="19"/>
    </location>
</feature>
<keyword evidence="3" id="KW-1185">Reference proteome</keyword>
<proteinExistence type="predicted"/>
<dbReference type="SUPFAM" id="SSF53474">
    <property type="entry name" value="alpha/beta-Hydrolases"/>
    <property type="match status" value="2"/>
</dbReference>
<name>A0A8A4TQJ7_SULCO</name>
<evidence type="ECO:0000256" key="1">
    <source>
        <dbReference type="SAM" id="SignalP"/>
    </source>
</evidence>
<dbReference type="Proteomes" id="UP000663929">
    <property type="component" value="Chromosome"/>
</dbReference>
<accession>A0A8A4TQJ7</accession>